<comment type="caution">
    <text evidence="1">The sequence shown here is derived from an EMBL/GenBank/DDBJ whole genome shotgun (WGS) entry which is preliminary data.</text>
</comment>
<organism evidence="1 2">
    <name type="scientific">Sphingobium xenophagum</name>
    <dbReference type="NCBI Taxonomy" id="121428"/>
    <lineage>
        <taxon>Bacteria</taxon>
        <taxon>Pseudomonadati</taxon>
        <taxon>Pseudomonadota</taxon>
        <taxon>Alphaproteobacteria</taxon>
        <taxon>Sphingomonadales</taxon>
        <taxon>Sphingomonadaceae</taxon>
        <taxon>Sphingobium</taxon>
    </lineage>
</organism>
<dbReference type="InterPro" id="IPR010985">
    <property type="entry name" value="Ribbon_hlx_hlx"/>
</dbReference>
<sequence length="49" mass="5368">MRGHVHNAAVRFRVSDALLAAATAKAKQEGMSLSELLRHAVRREVRDAA</sequence>
<evidence type="ECO:0000313" key="2">
    <source>
        <dbReference type="Proteomes" id="UP001267638"/>
    </source>
</evidence>
<accession>A0ABU1X2F9</accession>
<dbReference type="EMBL" id="JAVDWV010000009">
    <property type="protein sequence ID" value="MDR7155356.1"/>
    <property type="molecule type" value="Genomic_DNA"/>
</dbReference>
<reference evidence="1 2" key="1">
    <citation type="submission" date="2023-07" db="EMBL/GenBank/DDBJ databases">
        <title>Sorghum-associated microbial communities from plants grown in Nebraska, USA.</title>
        <authorList>
            <person name="Schachtman D."/>
        </authorList>
    </citation>
    <scope>NUCLEOTIDE SEQUENCE [LARGE SCALE GENOMIC DNA]</scope>
    <source>
        <strain evidence="1 2">4256</strain>
    </source>
</reference>
<name>A0ABU1X2F9_SPHXE</name>
<gene>
    <name evidence="1" type="ORF">J2W40_002183</name>
</gene>
<dbReference type="Proteomes" id="UP001267638">
    <property type="component" value="Unassembled WGS sequence"/>
</dbReference>
<dbReference type="RefSeq" id="WP_017182094.1">
    <property type="nucleotide sequence ID" value="NZ_JAVDWV010000009.1"/>
</dbReference>
<dbReference type="SUPFAM" id="SSF47598">
    <property type="entry name" value="Ribbon-helix-helix"/>
    <property type="match status" value="1"/>
</dbReference>
<proteinExistence type="predicted"/>
<keyword evidence="2" id="KW-1185">Reference proteome</keyword>
<protein>
    <submittedName>
        <fullName evidence="1">Antitoxin component of RelBE/YafQ-DinJ toxin-antitoxin module</fullName>
    </submittedName>
</protein>
<evidence type="ECO:0000313" key="1">
    <source>
        <dbReference type="EMBL" id="MDR7155356.1"/>
    </source>
</evidence>